<protein>
    <submittedName>
        <fullName evidence="2">Glycosyltransferase</fullName>
    </submittedName>
</protein>
<dbReference type="Proteomes" id="UP001055117">
    <property type="component" value="Unassembled WGS sequence"/>
</dbReference>
<dbReference type="InterPro" id="IPR050256">
    <property type="entry name" value="Glycosyltransferase_2"/>
</dbReference>
<comment type="caution">
    <text evidence="2">The sequence shown here is derived from an EMBL/GenBank/DDBJ whole genome shotgun (WGS) entry which is preliminary data.</text>
</comment>
<reference evidence="2 3" key="1">
    <citation type="journal article" date="2021" name="Front. Microbiol.">
        <title>Comprehensive Comparative Genomics and Phenotyping of Methylobacterium Species.</title>
        <authorList>
            <person name="Alessa O."/>
            <person name="Ogura Y."/>
            <person name="Fujitani Y."/>
            <person name="Takami H."/>
            <person name="Hayashi T."/>
            <person name="Sahin N."/>
            <person name="Tani A."/>
        </authorList>
    </citation>
    <scope>NUCLEOTIDE SEQUENCE [LARGE SCALE GENOMIC DNA]</scope>
    <source>
        <strain evidence="2 3">DSM 23679</strain>
    </source>
</reference>
<evidence type="ECO:0000313" key="3">
    <source>
        <dbReference type="Proteomes" id="UP001055117"/>
    </source>
</evidence>
<dbReference type="Gene3D" id="3.90.550.10">
    <property type="entry name" value="Spore Coat Polysaccharide Biosynthesis Protein SpsA, Chain A"/>
    <property type="match status" value="1"/>
</dbReference>
<gene>
    <name evidence="2" type="ORF">AFCDBAGC_2722</name>
</gene>
<dbReference type="InterPro" id="IPR029044">
    <property type="entry name" value="Nucleotide-diphossugar_trans"/>
</dbReference>
<dbReference type="PANTHER" id="PTHR48090">
    <property type="entry name" value="UNDECAPRENYL-PHOSPHATE 4-DEOXY-4-FORMAMIDO-L-ARABINOSE TRANSFERASE-RELATED"/>
    <property type="match status" value="1"/>
</dbReference>
<dbReference type="CDD" id="cd04179">
    <property type="entry name" value="DPM_DPG-synthase_like"/>
    <property type="match status" value="1"/>
</dbReference>
<sequence>MNATPFVTAIVPCLDEVTAIADVVAGLLANGADAVIVVDGGSRDATAARANGAGAHVVVEPRRGYGRAIQTGIAAMAPETRIVLFVDGDGSDRLDHVPDLLDPIRSGRADFVHGSRVRGAREPGAMSPQQIVAGHLAGWLLRLAYGARFTDMSPFRAIRRDALSSLGMRDETYGWNLEMLMRSAAAGLRCEEVAVGQRPRQGGASKVSGDWRVGLRAAWIIATTFLRLARGLAREGRSAG</sequence>
<evidence type="ECO:0000313" key="2">
    <source>
        <dbReference type="EMBL" id="GJD44853.1"/>
    </source>
</evidence>
<dbReference type="PANTHER" id="PTHR48090:SF7">
    <property type="entry name" value="RFBJ PROTEIN"/>
    <property type="match status" value="1"/>
</dbReference>
<dbReference type="EMBL" id="BPQG01000039">
    <property type="protein sequence ID" value="GJD44853.1"/>
    <property type="molecule type" value="Genomic_DNA"/>
</dbReference>
<name>A0ABQ4QHV9_9HYPH</name>
<dbReference type="InterPro" id="IPR001173">
    <property type="entry name" value="Glyco_trans_2-like"/>
</dbReference>
<proteinExistence type="predicted"/>
<feature type="domain" description="Glycosyltransferase 2-like" evidence="1">
    <location>
        <begin position="9"/>
        <end position="164"/>
    </location>
</feature>
<dbReference type="RefSeq" id="WP_238272335.1">
    <property type="nucleotide sequence ID" value="NZ_BPQG01000039.1"/>
</dbReference>
<evidence type="ECO:0000259" key="1">
    <source>
        <dbReference type="Pfam" id="PF00535"/>
    </source>
</evidence>
<dbReference type="SUPFAM" id="SSF53448">
    <property type="entry name" value="Nucleotide-diphospho-sugar transferases"/>
    <property type="match status" value="1"/>
</dbReference>
<keyword evidence="3" id="KW-1185">Reference proteome</keyword>
<organism evidence="2 3">
    <name type="scientific">Methylobacterium cerastii</name>
    <dbReference type="NCBI Taxonomy" id="932741"/>
    <lineage>
        <taxon>Bacteria</taxon>
        <taxon>Pseudomonadati</taxon>
        <taxon>Pseudomonadota</taxon>
        <taxon>Alphaproteobacteria</taxon>
        <taxon>Hyphomicrobiales</taxon>
        <taxon>Methylobacteriaceae</taxon>
        <taxon>Methylobacterium</taxon>
    </lineage>
</organism>
<dbReference type="Pfam" id="PF00535">
    <property type="entry name" value="Glycos_transf_2"/>
    <property type="match status" value="1"/>
</dbReference>
<accession>A0ABQ4QHV9</accession>